<keyword evidence="3" id="KW-1185">Reference proteome</keyword>
<dbReference type="EMBL" id="PGEX01000001">
    <property type="protein sequence ID" value="PJJ41004.1"/>
    <property type="molecule type" value="Genomic_DNA"/>
</dbReference>
<sequence length="414" mass="49726">MRIFPWIMLAACAIFCSGCLWENTESSMDDVSYLPLDDSEYPYADIPRVVIETENFKDIRNRETLVPARLQIYGKDSPESEILELTVRGRGNSTYHTPKYGLKLEFTEKTSLLGMPKNRDWALLSKYGDKTLIRDYMMTRLANWLGAPFTPRMQFVEVYLNREYKGVFMLSETIKFSKKRINLAQNDSNFLFEKEDSKKVDDPFFETLDGNLIHIQEPKRVSEENIQVAKAHLDSFETYLHRQDFWGEDSIENWLNIHDFLVYYWIQEFAKNEDGKFTRSVFFYWTRGGQIHFGPLWDFDLGFGNESRKQYSMPENWFIRNYRWNRFILMDYRMSKRAKEYWEDHRETFHALIDSIPLYKKQIEKAAKNEFKRWPILDNAFLWALRHSYDSHDEAVDSMTVWMEKRFQWIEDNL</sequence>
<dbReference type="AlphaFoldDB" id="A0A2M9A5K4"/>
<evidence type="ECO:0000256" key="1">
    <source>
        <dbReference type="SAM" id="SignalP"/>
    </source>
</evidence>
<organism evidence="2 3">
    <name type="scientific">Hallerella succinigenes</name>
    <dbReference type="NCBI Taxonomy" id="1896222"/>
    <lineage>
        <taxon>Bacteria</taxon>
        <taxon>Pseudomonadati</taxon>
        <taxon>Fibrobacterota</taxon>
        <taxon>Fibrobacteria</taxon>
        <taxon>Fibrobacterales</taxon>
        <taxon>Fibrobacteraceae</taxon>
        <taxon>Hallerella</taxon>
    </lineage>
</organism>
<proteinExistence type="predicted"/>
<reference evidence="2 3" key="1">
    <citation type="submission" date="2017-11" db="EMBL/GenBank/DDBJ databases">
        <title>Animal gut microbial communities from fecal samples from Wisconsin, USA.</title>
        <authorList>
            <person name="Neumann A."/>
        </authorList>
    </citation>
    <scope>NUCLEOTIDE SEQUENCE [LARGE SCALE GENOMIC DNA]</scope>
    <source>
        <strain evidence="2 3">UWS3</strain>
    </source>
</reference>
<keyword evidence="1" id="KW-0732">Signal</keyword>
<gene>
    <name evidence="2" type="ORF">BGX16_0958</name>
</gene>
<dbReference type="Pfam" id="PF08757">
    <property type="entry name" value="CotH"/>
    <property type="match status" value="1"/>
</dbReference>
<name>A0A2M9A5K4_9BACT</name>
<accession>A0A2M9A5K4</accession>
<dbReference type="Proteomes" id="UP000231134">
    <property type="component" value="Unassembled WGS sequence"/>
</dbReference>
<feature type="signal peptide" evidence="1">
    <location>
        <begin position="1"/>
        <end position="22"/>
    </location>
</feature>
<dbReference type="InterPro" id="IPR014867">
    <property type="entry name" value="Spore_coat_CotH_CotH2/3/7"/>
</dbReference>
<evidence type="ECO:0000313" key="2">
    <source>
        <dbReference type="EMBL" id="PJJ41004.1"/>
    </source>
</evidence>
<protein>
    <submittedName>
        <fullName evidence="2">CotH protein</fullName>
    </submittedName>
</protein>
<evidence type="ECO:0000313" key="3">
    <source>
        <dbReference type="Proteomes" id="UP000231134"/>
    </source>
</evidence>
<feature type="chain" id="PRO_5014909265" evidence="1">
    <location>
        <begin position="23"/>
        <end position="414"/>
    </location>
</feature>
<comment type="caution">
    <text evidence="2">The sequence shown here is derived from an EMBL/GenBank/DDBJ whole genome shotgun (WGS) entry which is preliminary data.</text>
</comment>